<protein>
    <submittedName>
        <fullName evidence="2">Uncharacterized protein</fullName>
    </submittedName>
</protein>
<sequence>MSTQKGNSSRTRPQKHKNQTAFKNTLHDTSNRTKIINNLEVADVCSRCKEIIEWKIKYKKYKPLTQQKKCVSCEQRNIKQAYHVMCIGCGIKLGKCTKCCQEKEVVSVTVNKIPFRLDREMRFKLKALPERRRRTFKRYMEKKEKDELTNDELKEDLLNKLEALKVEDKDEDDDFDFDLSEEDLSYSEHEDECN</sequence>
<dbReference type="PANTHER" id="PTHR22876:SF5">
    <property type="entry name" value="CHROMOSOME 9 OPEN READING FRAME 85"/>
    <property type="match status" value="1"/>
</dbReference>
<dbReference type="PANTHER" id="PTHR22876">
    <property type="entry name" value="ZGC:101016"/>
    <property type="match status" value="1"/>
</dbReference>
<accession>A0ABD2NUA9</accession>
<feature type="region of interest" description="Disordered" evidence="1">
    <location>
        <begin position="1"/>
        <end position="26"/>
    </location>
</feature>
<name>A0ABD2NUA9_9CUCU</name>
<reference evidence="2 3" key="1">
    <citation type="journal article" date="2021" name="BMC Biol.">
        <title>Horizontally acquired antibacterial genes associated with adaptive radiation of ladybird beetles.</title>
        <authorList>
            <person name="Li H.S."/>
            <person name="Tang X.F."/>
            <person name="Huang Y.H."/>
            <person name="Xu Z.Y."/>
            <person name="Chen M.L."/>
            <person name="Du X.Y."/>
            <person name="Qiu B.Y."/>
            <person name="Chen P.T."/>
            <person name="Zhang W."/>
            <person name="Slipinski A."/>
            <person name="Escalona H.E."/>
            <person name="Waterhouse R.M."/>
            <person name="Zwick A."/>
            <person name="Pang H."/>
        </authorList>
    </citation>
    <scope>NUCLEOTIDE SEQUENCE [LARGE SCALE GENOMIC DNA]</scope>
    <source>
        <strain evidence="2">SYSU2018</strain>
    </source>
</reference>
<keyword evidence="3" id="KW-1185">Reference proteome</keyword>
<gene>
    <name evidence="2" type="ORF">HHI36_005427</name>
</gene>
<dbReference type="EMBL" id="JABFTP020000144">
    <property type="protein sequence ID" value="KAL3282235.1"/>
    <property type="molecule type" value="Genomic_DNA"/>
</dbReference>
<dbReference type="InterPro" id="IPR019351">
    <property type="entry name" value="DUF2039"/>
</dbReference>
<feature type="region of interest" description="Disordered" evidence="1">
    <location>
        <begin position="170"/>
        <end position="194"/>
    </location>
</feature>
<dbReference type="Pfam" id="PF10217">
    <property type="entry name" value="DUF2039"/>
    <property type="match status" value="1"/>
</dbReference>
<proteinExistence type="predicted"/>
<dbReference type="AlphaFoldDB" id="A0ABD2NUA9"/>
<evidence type="ECO:0000256" key="1">
    <source>
        <dbReference type="SAM" id="MobiDB-lite"/>
    </source>
</evidence>
<feature type="compositionally biased region" description="Polar residues" evidence="1">
    <location>
        <begin position="1"/>
        <end position="11"/>
    </location>
</feature>
<organism evidence="2 3">
    <name type="scientific">Cryptolaemus montrouzieri</name>
    <dbReference type="NCBI Taxonomy" id="559131"/>
    <lineage>
        <taxon>Eukaryota</taxon>
        <taxon>Metazoa</taxon>
        <taxon>Ecdysozoa</taxon>
        <taxon>Arthropoda</taxon>
        <taxon>Hexapoda</taxon>
        <taxon>Insecta</taxon>
        <taxon>Pterygota</taxon>
        <taxon>Neoptera</taxon>
        <taxon>Endopterygota</taxon>
        <taxon>Coleoptera</taxon>
        <taxon>Polyphaga</taxon>
        <taxon>Cucujiformia</taxon>
        <taxon>Coccinelloidea</taxon>
        <taxon>Coccinellidae</taxon>
        <taxon>Scymninae</taxon>
        <taxon>Scymnini</taxon>
        <taxon>Cryptolaemus</taxon>
    </lineage>
</organism>
<comment type="caution">
    <text evidence="2">The sequence shown here is derived from an EMBL/GenBank/DDBJ whole genome shotgun (WGS) entry which is preliminary data.</text>
</comment>
<evidence type="ECO:0000313" key="3">
    <source>
        <dbReference type="Proteomes" id="UP001516400"/>
    </source>
</evidence>
<dbReference type="Proteomes" id="UP001516400">
    <property type="component" value="Unassembled WGS sequence"/>
</dbReference>
<evidence type="ECO:0000313" key="2">
    <source>
        <dbReference type="EMBL" id="KAL3282235.1"/>
    </source>
</evidence>